<proteinExistence type="predicted"/>
<dbReference type="Pfam" id="PF01638">
    <property type="entry name" value="HxlR"/>
    <property type="match status" value="1"/>
</dbReference>
<organism evidence="5 6">
    <name type="scientific">Acidithiobacillus ferrivorans</name>
    <dbReference type="NCBI Taxonomy" id="160808"/>
    <lineage>
        <taxon>Bacteria</taxon>
        <taxon>Pseudomonadati</taxon>
        <taxon>Pseudomonadota</taxon>
        <taxon>Acidithiobacillia</taxon>
        <taxon>Acidithiobacillales</taxon>
        <taxon>Acidithiobacillaceae</taxon>
        <taxon>Acidithiobacillus</taxon>
    </lineage>
</organism>
<evidence type="ECO:0000256" key="3">
    <source>
        <dbReference type="ARBA" id="ARBA00023163"/>
    </source>
</evidence>
<evidence type="ECO:0000313" key="5">
    <source>
        <dbReference type="EMBL" id="OYV77986.1"/>
    </source>
</evidence>
<name>A0A257T0D1_9PROT</name>
<accession>A0A257T0D1</accession>
<dbReference type="Proteomes" id="UP000216779">
    <property type="component" value="Unassembled WGS sequence"/>
</dbReference>
<dbReference type="InterPro" id="IPR036388">
    <property type="entry name" value="WH-like_DNA-bd_sf"/>
</dbReference>
<dbReference type="InterPro" id="IPR036390">
    <property type="entry name" value="WH_DNA-bd_sf"/>
</dbReference>
<evidence type="ECO:0000256" key="2">
    <source>
        <dbReference type="ARBA" id="ARBA00023125"/>
    </source>
</evidence>
<evidence type="ECO:0000256" key="1">
    <source>
        <dbReference type="ARBA" id="ARBA00023015"/>
    </source>
</evidence>
<dbReference type="EMBL" id="NCBC01000377">
    <property type="protein sequence ID" value="OYV77986.1"/>
    <property type="molecule type" value="Genomic_DNA"/>
</dbReference>
<dbReference type="AlphaFoldDB" id="A0A257T0D1"/>
<sequence>MTRQTKQETTCPMDALLRLLMGPWTTHILWILRQRGPLRFGVLKREVCGISSRMLTERLRTLEEAQIVFREYYPSVPPEVTYGLTRRGLELREVLDALDALARCWNTEDTNGESISQELSRSVTN</sequence>
<dbReference type="PANTHER" id="PTHR33204:SF37">
    <property type="entry name" value="HTH-TYPE TRANSCRIPTIONAL REGULATOR YODB"/>
    <property type="match status" value="1"/>
</dbReference>
<keyword evidence="1" id="KW-0805">Transcription regulation</keyword>
<keyword evidence="3" id="KW-0804">Transcription</keyword>
<protein>
    <submittedName>
        <fullName evidence="5">Transcriptional regulator</fullName>
    </submittedName>
</protein>
<dbReference type="GO" id="GO:0003677">
    <property type="term" value="F:DNA binding"/>
    <property type="evidence" value="ECO:0007669"/>
    <property type="project" value="UniProtKB-KW"/>
</dbReference>
<evidence type="ECO:0000313" key="6">
    <source>
        <dbReference type="Proteomes" id="UP000216779"/>
    </source>
</evidence>
<dbReference type="PANTHER" id="PTHR33204">
    <property type="entry name" value="TRANSCRIPTIONAL REGULATOR, MARR FAMILY"/>
    <property type="match status" value="1"/>
</dbReference>
<feature type="domain" description="HTH hxlR-type" evidence="4">
    <location>
        <begin position="11"/>
        <end position="110"/>
    </location>
</feature>
<reference evidence="5 6" key="1">
    <citation type="submission" date="2017-03" db="EMBL/GenBank/DDBJ databases">
        <title>Lifting the veil on microbial sulfur biogeochemistry in mining wastewaters.</title>
        <authorList>
            <person name="Kantor R.S."/>
            <person name="Colenbrander Nelson T."/>
            <person name="Marshall S."/>
            <person name="Bennett D."/>
            <person name="Apte S."/>
            <person name="Camacho D."/>
            <person name="Thomas B.C."/>
            <person name="Warren L.A."/>
            <person name="Banfield J.F."/>
        </authorList>
    </citation>
    <scope>NUCLEOTIDE SEQUENCE [LARGE SCALE GENOMIC DNA]</scope>
    <source>
        <strain evidence="5">21-59-9</strain>
    </source>
</reference>
<dbReference type="PROSITE" id="PS51118">
    <property type="entry name" value="HTH_HXLR"/>
    <property type="match status" value="1"/>
</dbReference>
<evidence type="ECO:0000259" key="4">
    <source>
        <dbReference type="PROSITE" id="PS51118"/>
    </source>
</evidence>
<dbReference type="SUPFAM" id="SSF46785">
    <property type="entry name" value="Winged helix' DNA-binding domain"/>
    <property type="match status" value="1"/>
</dbReference>
<comment type="caution">
    <text evidence="5">The sequence shown here is derived from an EMBL/GenBank/DDBJ whole genome shotgun (WGS) entry which is preliminary data.</text>
</comment>
<dbReference type="Gene3D" id="1.10.10.10">
    <property type="entry name" value="Winged helix-like DNA-binding domain superfamily/Winged helix DNA-binding domain"/>
    <property type="match status" value="1"/>
</dbReference>
<gene>
    <name evidence="5" type="ORF">B7Z70_09705</name>
</gene>
<dbReference type="InterPro" id="IPR002577">
    <property type="entry name" value="HTH_HxlR"/>
</dbReference>
<keyword evidence="2" id="KW-0238">DNA-binding</keyword>